<protein>
    <submittedName>
        <fullName evidence="2">Uncharacterized protein</fullName>
    </submittedName>
</protein>
<organism evidence="2 3">
    <name type="scientific">Symbiodinium pilosum</name>
    <name type="common">Dinoflagellate</name>
    <dbReference type="NCBI Taxonomy" id="2952"/>
    <lineage>
        <taxon>Eukaryota</taxon>
        <taxon>Sar</taxon>
        <taxon>Alveolata</taxon>
        <taxon>Dinophyceae</taxon>
        <taxon>Suessiales</taxon>
        <taxon>Symbiodiniaceae</taxon>
        <taxon>Symbiodinium</taxon>
    </lineage>
</organism>
<gene>
    <name evidence="2" type="ORF">SPIL2461_LOCUS2500</name>
</gene>
<comment type="caution">
    <text evidence="2">The sequence shown here is derived from an EMBL/GenBank/DDBJ whole genome shotgun (WGS) entry which is preliminary data.</text>
</comment>
<evidence type="ECO:0000313" key="3">
    <source>
        <dbReference type="Proteomes" id="UP000649617"/>
    </source>
</evidence>
<sequence>MAVRRFWPRAAGCCSNSTAAIALASSHLSFQAAGINNNKPTDKEKTLSTDQIRARKIVWRLRQDHSKKVLLRFVRTMTLTRQNRMRSRSAPCRKDYLETFSAREEDLQRAVTELDGRKGLQAAEGTAEGRVVPTPASQEEEESSWFNGFFDRLLQDFGEQLASFLRVWLRSLCCCCRGK</sequence>
<dbReference type="Proteomes" id="UP000649617">
    <property type="component" value="Unassembled WGS sequence"/>
</dbReference>
<evidence type="ECO:0000313" key="2">
    <source>
        <dbReference type="EMBL" id="CAE7214450.1"/>
    </source>
</evidence>
<reference evidence="2" key="1">
    <citation type="submission" date="2021-02" db="EMBL/GenBank/DDBJ databases">
        <authorList>
            <person name="Dougan E. K."/>
            <person name="Rhodes N."/>
            <person name="Thang M."/>
            <person name="Chan C."/>
        </authorList>
    </citation>
    <scope>NUCLEOTIDE SEQUENCE</scope>
</reference>
<name>A0A812K2M6_SYMPI</name>
<feature type="region of interest" description="Disordered" evidence="1">
    <location>
        <begin position="118"/>
        <end position="139"/>
    </location>
</feature>
<keyword evidence="3" id="KW-1185">Reference proteome</keyword>
<dbReference type="AlphaFoldDB" id="A0A812K2M6"/>
<proteinExistence type="predicted"/>
<dbReference type="EMBL" id="CAJNIZ010002780">
    <property type="protein sequence ID" value="CAE7214450.1"/>
    <property type="molecule type" value="Genomic_DNA"/>
</dbReference>
<evidence type="ECO:0000256" key="1">
    <source>
        <dbReference type="SAM" id="MobiDB-lite"/>
    </source>
</evidence>
<accession>A0A812K2M6</accession>